<dbReference type="PANTHER" id="PTHR24637">
    <property type="entry name" value="COLLAGEN"/>
    <property type="match status" value="1"/>
</dbReference>
<protein>
    <recommendedName>
        <fullName evidence="5">Lipoprotein</fullName>
    </recommendedName>
</protein>
<keyword evidence="4" id="KW-1185">Reference proteome</keyword>
<dbReference type="EMBL" id="JQZV01000013">
    <property type="protein sequence ID" value="KGN91885.1"/>
    <property type="molecule type" value="Genomic_DNA"/>
</dbReference>
<dbReference type="Proteomes" id="UP000030101">
    <property type="component" value="Unassembled WGS sequence"/>
</dbReference>
<feature type="signal peptide" evidence="2">
    <location>
        <begin position="1"/>
        <end position="20"/>
    </location>
</feature>
<feature type="region of interest" description="Disordered" evidence="1">
    <location>
        <begin position="225"/>
        <end position="351"/>
    </location>
</feature>
<evidence type="ECO:0008006" key="5">
    <source>
        <dbReference type="Google" id="ProtNLM"/>
    </source>
</evidence>
<organism evidence="3 4">
    <name type="scientific">Porphyromonas canoris</name>
    <dbReference type="NCBI Taxonomy" id="36875"/>
    <lineage>
        <taxon>Bacteria</taxon>
        <taxon>Pseudomonadati</taxon>
        <taxon>Bacteroidota</taxon>
        <taxon>Bacteroidia</taxon>
        <taxon>Bacteroidales</taxon>
        <taxon>Porphyromonadaceae</taxon>
        <taxon>Porphyromonas</taxon>
    </lineage>
</organism>
<dbReference type="PROSITE" id="PS51257">
    <property type="entry name" value="PROKAR_LIPOPROTEIN"/>
    <property type="match status" value="1"/>
</dbReference>
<feature type="compositionally biased region" description="Basic and acidic residues" evidence="1">
    <location>
        <begin position="317"/>
        <end position="337"/>
    </location>
</feature>
<proteinExistence type="predicted"/>
<comment type="caution">
    <text evidence="3">The sequence shown here is derived from an EMBL/GenBank/DDBJ whole genome shotgun (WGS) entry which is preliminary data.</text>
</comment>
<dbReference type="Gene3D" id="2.60.120.220">
    <property type="entry name" value="Satellite virus coat domain"/>
    <property type="match status" value="4"/>
</dbReference>
<accession>A0ABR4XJL3</accession>
<dbReference type="RefSeq" id="WP_036791530.1">
    <property type="nucleotide sequence ID" value="NZ_JQZV01000013.1"/>
</dbReference>
<keyword evidence="2" id="KW-0732">Signal</keyword>
<feature type="compositionally biased region" description="Basic and acidic residues" evidence="1">
    <location>
        <begin position="284"/>
        <end position="298"/>
    </location>
</feature>
<sequence>MVRKTLFGFFALLLTLTVYSCSDLNFHLPPGPKGGDGKSVYEIWKEQVELGKVKWPKDRVSMADFLIYIKGEKGDKGENGKSAYELWKELIAKGNTPNPHNPSEMWPVERNTEADFWDFITGRDGNTPYVGENGNWWIGGKDTGVLARGKDGIDGKNGLSAYELWKQEVLAGRIDWPKDKVEISHFFQYLKGKDGKDGKDGVTPHIGPNGNWWFGDEDTGVPAKGKDGKDGVAGVTPHIGENGNWWIGDKDTGVPAKGKDGKDGQDGQDGVTPHIGENGNWWIGDKDTGVPAKGKDGQDGQDGVTPHIGENGNWWIGDKDTGVPAKGKDGKDGKDGTSPHIGHNGNWWIGDKDTGVPAQGEKGKDGADGLSAYQLWVKDVKAGKITDPETGNPWPVDKITLTDFWKYLRGAKGDKGEKGNDGKDGLSAYEIWKQMVLKDQIKDPNNPTQNWPKTKVDENHFWEFLTGKNGVDGLSAYALWKKELEERFDGPKPLMNYRTGEKWPKEKNSMDDFFDYLRGKDGKDGKDGKPGEPGKPGAEITILAGAPNVIAQYTQINYSEYVSVKDGSVQYRVYDKEGKPAPGAVVTGLPGMAETKSYTADHEGYFTVEKEDLPEIQDVQARWGKVKSVTIQGQPAAESAPNTYVPNRIRTRIIFENPNVASEANKPILSDSHILGFRIQRKVDPNGAWVDLPSYLPDLTNIVIASYLTNGNDPNTITNQELASIARATDVVLLPTKRYVMTNKYEFKNNYSDYWDGTKKYFSVKQKTSYYGENPQWNGVCEMAPYQAPPTIKCLTLKTENKNLHNEVFFSSVRGQFNYDDIKLDSFYRRNLLYNAVGGVDYVTPDKMPKAEAQALTPSFAYFYYEAIPGKQTSSSDKNPAGPNQTSYTSSTVYLGSTIFVKTLRNSKDIDKDFLHLHPTETKLGVLLKGSAGYHVQNAKASLPKVTVTYEN</sequence>
<evidence type="ECO:0000313" key="3">
    <source>
        <dbReference type="EMBL" id="KGN91885.1"/>
    </source>
</evidence>
<name>A0ABR4XJL3_9PORP</name>
<feature type="compositionally biased region" description="Basic and acidic residues" evidence="1">
    <location>
        <begin position="248"/>
        <end position="265"/>
    </location>
</feature>
<evidence type="ECO:0000313" key="4">
    <source>
        <dbReference type="Proteomes" id="UP000030101"/>
    </source>
</evidence>
<dbReference type="PANTHER" id="PTHR24637:SF417">
    <property type="entry name" value="COL_CUTICLE_N DOMAIN-CONTAINING PROTEIN"/>
    <property type="match status" value="1"/>
</dbReference>
<evidence type="ECO:0000256" key="1">
    <source>
        <dbReference type="SAM" id="MobiDB-lite"/>
    </source>
</evidence>
<evidence type="ECO:0000256" key="2">
    <source>
        <dbReference type="SAM" id="SignalP"/>
    </source>
</evidence>
<feature type="chain" id="PRO_5046578111" description="Lipoprotein" evidence="2">
    <location>
        <begin position="21"/>
        <end position="952"/>
    </location>
</feature>
<gene>
    <name evidence="3" type="ORF">HQ43_07375</name>
</gene>
<reference evidence="3 4" key="1">
    <citation type="submission" date="2014-08" db="EMBL/GenBank/DDBJ databases">
        <title>Porphyromonas canoris strain:OH2762 Genome sequencing.</title>
        <authorList>
            <person name="Wallis C."/>
            <person name="Deusch O."/>
            <person name="O'Flynn C."/>
            <person name="Davis I."/>
            <person name="Jospin G."/>
            <person name="Darling A.E."/>
            <person name="Coil D.A."/>
            <person name="Alexiev A."/>
            <person name="Horsfall A."/>
            <person name="Kirkwood N."/>
            <person name="Harris S."/>
            <person name="Eisen J.A."/>
        </authorList>
    </citation>
    <scope>NUCLEOTIDE SEQUENCE [LARGE SCALE GENOMIC DNA]</scope>
    <source>
        <strain evidence="4">COT-108 OH2762</strain>
    </source>
</reference>